<feature type="domain" description="NlpC/P60" evidence="6">
    <location>
        <begin position="94"/>
        <end position="208"/>
    </location>
</feature>
<dbReference type="AlphaFoldDB" id="A0A2W5AT06"/>
<dbReference type="InterPro" id="IPR051794">
    <property type="entry name" value="PG_Endopeptidase_C40"/>
</dbReference>
<accession>A0A2W5AT06</accession>
<evidence type="ECO:0000256" key="1">
    <source>
        <dbReference type="ARBA" id="ARBA00007074"/>
    </source>
</evidence>
<evidence type="ECO:0000256" key="4">
    <source>
        <dbReference type="ARBA" id="ARBA00022807"/>
    </source>
</evidence>
<evidence type="ECO:0000256" key="2">
    <source>
        <dbReference type="ARBA" id="ARBA00022670"/>
    </source>
</evidence>
<proteinExistence type="inferred from homology"/>
<evidence type="ECO:0000313" key="7">
    <source>
        <dbReference type="EMBL" id="PZO97113.1"/>
    </source>
</evidence>
<name>A0A2W5AT06_9CORY</name>
<comment type="similarity">
    <text evidence="1">Belongs to the peptidase C40 family.</text>
</comment>
<dbReference type="Proteomes" id="UP000249451">
    <property type="component" value="Unassembled WGS sequence"/>
</dbReference>
<dbReference type="InterPro" id="IPR038765">
    <property type="entry name" value="Papain-like_cys_pep_sf"/>
</dbReference>
<dbReference type="PANTHER" id="PTHR47359:SF3">
    <property type="entry name" value="NLP_P60 DOMAIN-CONTAINING PROTEIN-RELATED"/>
    <property type="match status" value="1"/>
</dbReference>
<dbReference type="InterPro" id="IPR000064">
    <property type="entry name" value="NLP_P60_dom"/>
</dbReference>
<dbReference type="GO" id="GO:0006508">
    <property type="term" value="P:proteolysis"/>
    <property type="evidence" value="ECO:0007669"/>
    <property type="project" value="UniProtKB-KW"/>
</dbReference>
<dbReference type="Pfam" id="PF00877">
    <property type="entry name" value="NLPC_P60"/>
    <property type="match status" value="1"/>
</dbReference>
<feature type="chain" id="PRO_5016082965" evidence="5">
    <location>
        <begin position="35"/>
        <end position="208"/>
    </location>
</feature>
<keyword evidence="2" id="KW-0645">Protease</keyword>
<sequence length="208" mass="21437">MGKHRKQGNTVRNAVAFAAAGAGLAGLAPATATAAPITVPDTDFSVEAPDHVAKQVQPHIDNAHRQAVNMGLVKQAQVPTQGAKKAAPAKASQVSIGQKIADYAMSKVGAPYAWGAAGPNAFDCSGLTSWAYKQVGKNIPRTSQSQAGGGKPVAIKDLRPGDIVSYYGGASHVAIYIGKGKVVHAVNSGTPVQVNDLNYMPVNNAVRF</sequence>
<dbReference type="PROSITE" id="PS51935">
    <property type="entry name" value="NLPC_P60"/>
    <property type="match status" value="1"/>
</dbReference>
<gene>
    <name evidence="7" type="ORF">DI609_13945</name>
</gene>
<evidence type="ECO:0000313" key="8">
    <source>
        <dbReference type="Proteomes" id="UP000249451"/>
    </source>
</evidence>
<dbReference type="Gene3D" id="3.90.1720.10">
    <property type="entry name" value="endopeptidase domain like (from Nostoc punctiforme)"/>
    <property type="match status" value="1"/>
</dbReference>
<evidence type="ECO:0000256" key="3">
    <source>
        <dbReference type="ARBA" id="ARBA00022801"/>
    </source>
</evidence>
<keyword evidence="4" id="KW-0788">Thiol protease</keyword>
<evidence type="ECO:0000259" key="6">
    <source>
        <dbReference type="PROSITE" id="PS51935"/>
    </source>
</evidence>
<dbReference type="EMBL" id="QFNY01000462">
    <property type="protein sequence ID" value="PZO97113.1"/>
    <property type="molecule type" value="Genomic_DNA"/>
</dbReference>
<evidence type="ECO:0000256" key="5">
    <source>
        <dbReference type="SAM" id="SignalP"/>
    </source>
</evidence>
<protein>
    <submittedName>
        <fullName evidence="7">Endopeptidase</fullName>
    </submittedName>
</protein>
<organism evidence="7 8">
    <name type="scientific">Corynebacterium urealyticum</name>
    <dbReference type="NCBI Taxonomy" id="43771"/>
    <lineage>
        <taxon>Bacteria</taxon>
        <taxon>Bacillati</taxon>
        <taxon>Actinomycetota</taxon>
        <taxon>Actinomycetes</taxon>
        <taxon>Mycobacteriales</taxon>
        <taxon>Corynebacteriaceae</taxon>
        <taxon>Corynebacterium</taxon>
    </lineage>
</organism>
<reference evidence="7 8" key="1">
    <citation type="submission" date="2017-11" db="EMBL/GenBank/DDBJ databases">
        <title>Infants hospitalized years apart are colonized by the same room-sourced microbial strains.</title>
        <authorList>
            <person name="Brooks B."/>
            <person name="Olm M.R."/>
            <person name="Firek B.A."/>
            <person name="Baker R."/>
            <person name="Thomas B.C."/>
            <person name="Morowitz M.J."/>
            <person name="Banfield J.F."/>
        </authorList>
    </citation>
    <scope>NUCLEOTIDE SEQUENCE [LARGE SCALE GENOMIC DNA]</scope>
    <source>
        <strain evidence="7">S2_012_000_R3_87</strain>
    </source>
</reference>
<dbReference type="GO" id="GO:0008234">
    <property type="term" value="F:cysteine-type peptidase activity"/>
    <property type="evidence" value="ECO:0007669"/>
    <property type="project" value="UniProtKB-KW"/>
</dbReference>
<dbReference type="SUPFAM" id="SSF54001">
    <property type="entry name" value="Cysteine proteinases"/>
    <property type="match status" value="1"/>
</dbReference>
<comment type="caution">
    <text evidence="7">The sequence shown here is derived from an EMBL/GenBank/DDBJ whole genome shotgun (WGS) entry which is preliminary data.</text>
</comment>
<feature type="signal peptide" evidence="5">
    <location>
        <begin position="1"/>
        <end position="34"/>
    </location>
</feature>
<keyword evidence="5" id="KW-0732">Signal</keyword>
<dbReference type="PANTHER" id="PTHR47359">
    <property type="entry name" value="PEPTIDOGLYCAN DL-ENDOPEPTIDASE CWLO"/>
    <property type="match status" value="1"/>
</dbReference>
<keyword evidence="3" id="KW-0378">Hydrolase</keyword>